<dbReference type="GO" id="GO:0006890">
    <property type="term" value="P:retrograde vesicle-mediated transport, Golgi to endoplasmic reticulum"/>
    <property type="evidence" value="ECO:0007669"/>
    <property type="project" value="TreeGrafter"/>
</dbReference>
<dbReference type="VEuPathDB" id="MicrosporidiaDB:NEDG_00084"/>
<evidence type="ECO:0000313" key="7">
    <source>
        <dbReference type="Proteomes" id="UP000185944"/>
    </source>
</evidence>
<keyword evidence="7" id="KW-1185">Reference proteome</keyword>
<keyword evidence="3" id="KW-0333">Golgi apparatus</keyword>
<sequence length="273" mass="30626">MFEEFAPRKRDVNAPKAPSLLQGLFVTLTLPEILVLFSASGYQSMIPLMRDPVSISVRALGLVELVLRGALFIDENKIVRCTGAYVPTDDLHEEICATIKKSKRAWTADKWLLALNGETINPVYIKYHIKHARKRLGKMLIKKKLFKKPLSKKEELLRLFAPSKSLDGPLTDEVAKKGSRAEIIAEVSRFLLENTAYQEPASLKMSAIVCAFSYCCIIEDVLLTMPLKPSEAAKKKVAEITARFQRELGSPESTTDWSVLCVLRGYLKLASWV</sequence>
<evidence type="ECO:0000256" key="3">
    <source>
        <dbReference type="ARBA" id="ARBA00023034"/>
    </source>
</evidence>
<reference evidence="6 7" key="1">
    <citation type="submission" date="2016-02" db="EMBL/GenBank/DDBJ databases">
        <title>Discovery of a natural microsporidian pathogen with a broad tissue tropism in Caenorhabditis elegans.</title>
        <authorList>
            <person name="Luallen R.J."/>
            <person name="Reinke A.W."/>
            <person name="Tong L."/>
            <person name="Botts M.R."/>
            <person name="Felix M.-A."/>
            <person name="Troemel E.R."/>
        </authorList>
    </citation>
    <scope>NUCLEOTIDE SEQUENCE [LARGE SCALE GENOMIC DNA]</scope>
    <source>
        <strain evidence="6 7">JUm2807</strain>
    </source>
</reference>
<dbReference type="PANTHER" id="PTHR12704">
    <property type="entry name" value="TRANS-GOLGI PROTEIN GMX33"/>
    <property type="match status" value="1"/>
</dbReference>
<name>A0A177EKU8_9MICR</name>
<dbReference type="PANTHER" id="PTHR12704:SF2">
    <property type="entry name" value="GOLGI PHOSPHOPROTEIN 3 HOMOLOG SAURON"/>
    <property type="match status" value="1"/>
</dbReference>
<evidence type="ECO:0000256" key="5">
    <source>
        <dbReference type="ARBA" id="ARBA00023136"/>
    </source>
</evidence>
<dbReference type="EMBL" id="LTDL01000014">
    <property type="protein sequence ID" value="OAG31609.1"/>
    <property type="molecule type" value="Genomic_DNA"/>
</dbReference>
<gene>
    <name evidence="6" type="ORF">NEDG_00084</name>
</gene>
<evidence type="ECO:0000256" key="1">
    <source>
        <dbReference type="ARBA" id="ARBA00004255"/>
    </source>
</evidence>
<proteinExistence type="inferred from homology"/>
<dbReference type="GO" id="GO:0007030">
    <property type="term" value="P:Golgi organization"/>
    <property type="evidence" value="ECO:0007669"/>
    <property type="project" value="TreeGrafter"/>
</dbReference>
<dbReference type="InterPro" id="IPR008628">
    <property type="entry name" value="GPP34-like"/>
</dbReference>
<dbReference type="STRING" id="1805483.A0A177EKU8"/>
<dbReference type="GO" id="GO:0048194">
    <property type="term" value="P:Golgi vesicle budding"/>
    <property type="evidence" value="ECO:0007669"/>
    <property type="project" value="TreeGrafter"/>
</dbReference>
<comment type="caution">
    <text evidence="6">The sequence shown here is derived from an EMBL/GenBank/DDBJ whole genome shotgun (WGS) entry which is preliminary data.</text>
</comment>
<comment type="similarity">
    <text evidence="2">Belongs to the GOLPH3/VPS74 family.</text>
</comment>
<keyword evidence="4" id="KW-0446">Lipid-binding</keyword>
<accession>A0A177EKU8</accession>
<dbReference type="GO" id="GO:0043001">
    <property type="term" value="P:Golgi to plasma membrane protein transport"/>
    <property type="evidence" value="ECO:0007669"/>
    <property type="project" value="TreeGrafter"/>
</dbReference>
<dbReference type="Proteomes" id="UP000185944">
    <property type="component" value="Unassembled WGS sequence"/>
</dbReference>
<evidence type="ECO:0000256" key="4">
    <source>
        <dbReference type="ARBA" id="ARBA00023121"/>
    </source>
</evidence>
<dbReference type="Gene3D" id="1.10.3630.10">
    <property type="entry name" value="yeast vps74-n-term truncation variant domain like"/>
    <property type="match status" value="1"/>
</dbReference>
<dbReference type="GO" id="GO:0005829">
    <property type="term" value="C:cytosol"/>
    <property type="evidence" value="ECO:0007669"/>
    <property type="project" value="TreeGrafter"/>
</dbReference>
<dbReference type="AlphaFoldDB" id="A0A177EKU8"/>
<comment type="subcellular location">
    <subcellularLocation>
        <location evidence="1">Golgi apparatus membrane</location>
        <topology evidence="1">Peripheral membrane protein</topology>
        <orientation evidence="1">Cytoplasmic side</orientation>
    </subcellularLocation>
</comment>
<dbReference type="GO" id="GO:0005802">
    <property type="term" value="C:trans-Golgi network"/>
    <property type="evidence" value="ECO:0007669"/>
    <property type="project" value="TreeGrafter"/>
</dbReference>
<protein>
    <submittedName>
        <fullName evidence="6">Golgi phosphoprotein 3</fullName>
    </submittedName>
</protein>
<dbReference type="Pfam" id="PF05719">
    <property type="entry name" value="GPP34"/>
    <property type="match status" value="1"/>
</dbReference>
<organism evidence="6 7">
    <name type="scientific">Nematocida displodere</name>
    <dbReference type="NCBI Taxonomy" id="1805483"/>
    <lineage>
        <taxon>Eukaryota</taxon>
        <taxon>Fungi</taxon>
        <taxon>Fungi incertae sedis</taxon>
        <taxon>Microsporidia</taxon>
        <taxon>Nematocida</taxon>
    </lineage>
</organism>
<dbReference type="InterPro" id="IPR038261">
    <property type="entry name" value="GPP34-like_sf"/>
</dbReference>
<evidence type="ECO:0000313" key="6">
    <source>
        <dbReference type="EMBL" id="OAG31609.1"/>
    </source>
</evidence>
<dbReference type="GO" id="GO:0031985">
    <property type="term" value="C:Golgi cisterna"/>
    <property type="evidence" value="ECO:0007669"/>
    <property type="project" value="TreeGrafter"/>
</dbReference>
<dbReference type="OrthoDB" id="2189106at2759"/>
<dbReference type="RefSeq" id="XP_067545210.1">
    <property type="nucleotide sequence ID" value="XM_067687502.1"/>
</dbReference>
<dbReference type="GO" id="GO:0000139">
    <property type="term" value="C:Golgi membrane"/>
    <property type="evidence" value="ECO:0007669"/>
    <property type="project" value="UniProtKB-SubCell"/>
</dbReference>
<dbReference type="GeneID" id="93646434"/>
<dbReference type="GO" id="GO:0070273">
    <property type="term" value="F:phosphatidylinositol-4-phosphate binding"/>
    <property type="evidence" value="ECO:0007669"/>
    <property type="project" value="InterPro"/>
</dbReference>
<evidence type="ECO:0000256" key="2">
    <source>
        <dbReference type="ARBA" id="ARBA00007284"/>
    </source>
</evidence>
<keyword evidence="5" id="KW-0472">Membrane</keyword>